<protein>
    <submittedName>
        <fullName evidence="1">10177_t:CDS:1</fullName>
    </submittedName>
</protein>
<comment type="caution">
    <text evidence="1">The sequence shown here is derived from an EMBL/GenBank/DDBJ whole genome shotgun (WGS) entry which is preliminary data.</text>
</comment>
<proteinExistence type="predicted"/>
<sequence length="124" mass="14362">MRSDAVKLSPTDYDYIMRYKDVKSKPLDMLRDKYPMSNTRFYRIWKGKEVCTNTWNSSLANPGNDIPRSVTEKIDRISDAKKETTPPVTLQETEDVLELHKRNQKDIEKIRASGRTLASKLSVP</sequence>
<gene>
    <name evidence="1" type="ORF">POCULU_LOCUS10781</name>
</gene>
<evidence type="ECO:0000313" key="1">
    <source>
        <dbReference type="EMBL" id="CAG8667506.1"/>
    </source>
</evidence>
<accession>A0A9N9EBI7</accession>
<evidence type="ECO:0000313" key="2">
    <source>
        <dbReference type="Proteomes" id="UP000789572"/>
    </source>
</evidence>
<dbReference type="OrthoDB" id="2328754at2759"/>
<keyword evidence="2" id="KW-1185">Reference proteome</keyword>
<dbReference type="Proteomes" id="UP000789572">
    <property type="component" value="Unassembled WGS sequence"/>
</dbReference>
<reference evidence="1" key="1">
    <citation type="submission" date="2021-06" db="EMBL/GenBank/DDBJ databases">
        <authorList>
            <person name="Kallberg Y."/>
            <person name="Tangrot J."/>
            <person name="Rosling A."/>
        </authorList>
    </citation>
    <scope>NUCLEOTIDE SEQUENCE</scope>
    <source>
        <strain evidence="1">IA702</strain>
    </source>
</reference>
<dbReference type="EMBL" id="CAJVPJ010006279">
    <property type="protein sequence ID" value="CAG8667506.1"/>
    <property type="molecule type" value="Genomic_DNA"/>
</dbReference>
<organism evidence="1 2">
    <name type="scientific">Paraglomus occultum</name>
    <dbReference type="NCBI Taxonomy" id="144539"/>
    <lineage>
        <taxon>Eukaryota</taxon>
        <taxon>Fungi</taxon>
        <taxon>Fungi incertae sedis</taxon>
        <taxon>Mucoromycota</taxon>
        <taxon>Glomeromycotina</taxon>
        <taxon>Glomeromycetes</taxon>
        <taxon>Paraglomerales</taxon>
        <taxon>Paraglomeraceae</taxon>
        <taxon>Paraglomus</taxon>
    </lineage>
</organism>
<dbReference type="AlphaFoldDB" id="A0A9N9EBI7"/>
<name>A0A9N9EBI7_9GLOM</name>